<gene>
    <name evidence="1" type="ORF">GXM_04793</name>
</gene>
<dbReference type="EMBL" id="CP045226">
    <property type="protein sequence ID" value="QFS47303.1"/>
    <property type="molecule type" value="Genomic_DNA"/>
</dbReference>
<evidence type="ECO:0000313" key="1">
    <source>
        <dbReference type="EMBL" id="QFS47303.1"/>
    </source>
</evidence>
<proteinExistence type="predicted"/>
<sequence>MPAFYQGALIAMSDDKKRSSLRILQTDYLQNMYKTRSESTSDIAAGVHKITDSKH</sequence>
<dbReference type="Proteomes" id="UP000326678">
    <property type="component" value="Chromosome Gxm1"/>
</dbReference>
<protein>
    <submittedName>
        <fullName evidence="1">Uncharacterized protein</fullName>
    </submittedName>
</protein>
<accession>A0A5P8W3L4</accession>
<organism evidence="1 2">
    <name type="scientific">Nostoc sphaeroides CCNUC1</name>
    <dbReference type="NCBI Taxonomy" id="2653204"/>
    <lineage>
        <taxon>Bacteria</taxon>
        <taxon>Bacillati</taxon>
        <taxon>Cyanobacteriota</taxon>
        <taxon>Cyanophyceae</taxon>
        <taxon>Nostocales</taxon>
        <taxon>Nostocaceae</taxon>
        <taxon>Nostoc</taxon>
    </lineage>
</organism>
<reference evidence="1 2" key="1">
    <citation type="submission" date="2019-10" db="EMBL/GenBank/DDBJ databases">
        <title>Genomic and transcriptomic insights into the perfect genentic adaptation of a filamentous nitrogen-fixing cyanobacterium to rice fields.</title>
        <authorList>
            <person name="Chen Z."/>
        </authorList>
    </citation>
    <scope>NUCLEOTIDE SEQUENCE [LARGE SCALE GENOMIC DNA]</scope>
    <source>
        <strain evidence="1">CCNUC1</strain>
    </source>
</reference>
<dbReference type="KEGG" id="nsh:GXM_04793"/>
<name>A0A5P8W3L4_9NOSO</name>
<evidence type="ECO:0000313" key="2">
    <source>
        <dbReference type="Proteomes" id="UP000326678"/>
    </source>
</evidence>
<dbReference type="AlphaFoldDB" id="A0A5P8W3L4"/>
<keyword evidence="2" id="KW-1185">Reference proteome</keyword>